<dbReference type="AlphaFoldDB" id="A0A3S3Z083"/>
<proteinExistence type="inferred from homology"/>
<dbReference type="GO" id="GO:0036088">
    <property type="term" value="P:D-serine catabolic process"/>
    <property type="evidence" value="ECO:0007669"/>
    <property type="project" value="TreeGrafter"/>
</dbReference>
<dbReference type="InterPro" id="IPR051466">
    <property type="entry name" value="D-amino_acid_metab_enzyme"/>
</dbReference>
<dbReference type="OrthoDB" id="9788869at2"/>
<dbReference type="InterPro" id="IPR026956">
    <property type="entry name" value="D-ser_dehydrat-like_dom"/>
</dbReference>
<dbReference type="GO" id="GO:0008721">
    <property type="term" value="F:D-serine ammonia-lyase activity"/>
    <property type="evidence" value="ECO:0007669"/>
    <property type="project" value="TreeGrafter"/>
</dbReference>
<dbReference type="Gene3D" id="2.40.37.20">
    <property type="entry name" value="D-serine dehydratase-like domain"/>
    <property type="match status" value="1"/>
</dbReference>
<dbReference type="InterPro" id="IPR001608">
    <property type="entry name" value="Ala_racemase_N"/>
</dbReference>
<keyword evidence="5" id="KW-1185">Reference proteome</keyword>
<gene>
    <name evidence="4" type="ORF">EPL05_15175</name>
</gene>
<comment type="similarity">
    <text evidence="1">Belongs to the DSD1 family.</text>
</comment>
<sequence>MNAWTTAMWYTINDVDKLDTPALVVYPDRVKYNISLVKTMVDDVTRLRPHVKTHKSPDVTKLMLQAGIGKFKCATIAEAEMLGICNAPDVLLAYQPNGPKLARFIRLTKTFTDTVFSCLVDNIGTATAIAEAALNEDLIVPVFIDLNIGMNRTGISPADALELYQACAEIEGITIKGLHAYDGHIHDVDYGVRQQRSDESIEPVLELASAIYDEGYPAPVVIAGGSPTFPIIAQREGLECSPGTFAYWDRGYELAFEEQPFQTAALIIARVVSLPDETKVCIDVGHKSVSAENELSKRIYFLNAPELVFKSQSEEHLVADAGPNHHFKVGDILYGLPYHICPTIALYERAITVENQSIIGEWLNVARDRKISI</sequence>
<dbReference type="PANTHER" id="PTHR28004">
    <property type="entry name" value="ZGC:162816-RELATED"/>
    <property type="match status" value="1"/>
</dbReference>
<protein>
    <submittedName>
        <fullName evidence="4">D-TA family PLP-dependent enzyme</fullName>
    </submittedName>
</protein>
<keyword evidence="2" id="KW-0456">Lyase</keyword>
<comment type="caution">
    <text evidence="4">The sequence shown here is derived from an EMBL/GenBank/DDBJ whole genome shotgun (WGS) entry which is preliminary data.</text>
</comment>
<dbReference type="Pfam" id="PF01168">
    <property type="entry name" value="Ala_racemase_N"/>
    <property type="match status" value="1"/>
</dbReference>
<accession>A0A3S3Z083</accession>
<organism evidence="4 5">
    <name type="scientific">Mucilaginibacter gilvus</name>
    <dbReference type="NCBI Taxonomy" id="2305909"/>
    <lineage>
        <taxon>Bacteria</taxon>
        <taxon>Pseudomonadati</taxon>
        <taxon>Bacteroidota</taxon>
        <taxon>Sphingobacteriia</taxon>
        <taxon>Sphingobacteriales</taxon>
        <taxon>Sphingobacteriaceae</taxon>
        <taxon>Mucilaginibacter</taxon>
    </lineage>
</organism>
<dbReference type="Proteomes" id="UP000286701">
    <property type="component" value="Unassembled WGS sequence"/>
</dbReference>
<dbReference type="SUPFAM" id="SSF51419">
    <property type="entry name" value="PLP-binding barrel"/>
    <property type="match status" value="1"/>
</dbReference>
<name>A0A3S3Z083_9SPHI</name>
<dbReference type="InterPro" id="IPR042208">
    <property type="entry name" value="D-ser_dehydrat-like_sf"/>
</dbReference>
<dbReference type="Gene3D" id="3.20.20.10">
    <property type="entry name" value="Alanine racemase"/>
    <property type="match status" value="1"/>
</dbReference>
<feature type="domain" description="D-serine dehydratase-like" evidence="3">
    <location>
        <begin position="264"/>
        <end position="354"/>
    </location>
</feature>
<evidence type="ECO:0000256" key="2">
    <source>
        <dbReference type="ARBA" id="ARBA00023239"/>
    </source>
</evidence>
<dbReference type="CDD" id="cd06821">
    <property type="entry name" value="PLPDE_III_D-TA"/>
    <property type="match status" value="1"/>
</dbReference>
<evidence type="ECO:0000256" key="1">
    <source>
        <dbReference type="ARBA" id="ARBA00005323"/>
    </source>
</evidence>
<dbReference type="InterPro" id="IPR029066">
    <property type="entry name" value="PLP-binding_barrel"/>
</dbReference>
<evidence type="ECO:0000313" key="5">
    <source>
        <dbReference type="Proteomes" id="UP000286701"/>
    </source>
</evidence>
<evidence type="ECO:0000313" key="4">
    <source>
        <dbReference type="EMBL" id="RWY50098.1"/>
    </source>
</evidence>
<dbReference type="SMART" id="SM01119">
    <property type="entry name" value="D-ser_dehydrat"/>
    <property type="match status" value="1"/>
</dbReference>
<dbReference type="EMBL" id="SBIW01000007">
    <property type="protein sequence ID" value="RWY50098.1"/>
    <property type="molecule type" value="Genomic_DNA"/>
</dbReference>
<reference evidence="4 5" key="1">
    <citation type="submission" date="2019-01" db="EMBL/GenBank/DDBJ databases">
        <title>Mucilaginibacter antarcticum sp. nov., isolated from antarctic soil.</title>
        <authorList>
            <person name="Yan Y.-Q."/>
            <person name="Du Z.-J."/>
        </authorList>
    </citation>
    <scope>NUCLEOTIDE SEQUENCE [LARGE SCALE GENOMIC DNA]</scope>
    <source>
        <strain evidence="4 5">F01003</strain>
    </source>
</reference>
<evidence type="ECO:0000259" key="3">
    <source>
        <dbReference type="SMART" id="SM01119"/>
    </source>
</evidence>
<dbReference type="PANTHER" id="PTHR28004:SF2">
    <property type="entry name" value="D-SERINE DEHYDRATASE"/>
    <property type="match status" value="1"/>
</dbReference>
<dbReference type="Pfam" id="PF14031">
    <property type="entry name" value="D-ser_dehydrat"/>
    <property type="match status" value="1"/>
</dbReference>